<dbReference type="InterPro" id="IPR027417">
    <property type="entry name" value="P-loop_NTPase"/>
</dbReference>
<dbReference type="InterPro" id="IPR003593">
    <property type="entry name" value="AAA+_ATPase"/>
</dbReference>
<dbReference type="Gene3D" id="3.30.1380.20">
    <property type="entry name" value="Trafficking protein particle complex subunit 3"/>
    <property type="match status" value="1"/>
</dbReference>
<keyword evidence="1" id="KW-0547">Nucleotide-binding</keyword>
<name>A0AAE7DEI7_9PSED</name>
<proteinExistence type="predicted"/>
<dbReference type="Pfam" id="PF06505">
    <property type="entry name" value="XylR_N"/>
    <property type="match status" value="1"/>
</dbReference>
<dbReference type="InterPro" id="IPR002078">
    <property type="entry name" value="Sigma_54_int"/>
</dbReference>
<accession>A0AAE7DEI7</accession>
<dbReference type="CDD" id="cd00009">
    <property type="entry name" value="AAA"/>
    <property type="match status" value="1"/>
</dbReference>
<dbReference type="Proteomes" id="UP000501367">
    <property type="component" value="Chromosome"/>
</dbReference>
<dbReference type="GO" id="GO:0005524">
    <property type="term" value="F:ATP binding"/>
    <property type="evidence" value="ECO:0007669"/>
    <property type="project" value="UniProtKB-KW"/>
</dbReference>
<dbReference type="PROSITE" id="PS00675">
    <property type="entry name" value="SIGMA54_INTERACT_1"/>
    <property type="match status" value="1"/>
</dbReference>
<keyword evidence="3" id="KW-0805">Transcription regulation</keyword>
<dbReference type="InterPro" id="IPR025943">
    <property type="entry name" value="Sigma_54_int_dom_ATP-bd_2"/>
</dbReference>
<dbReference type="Pfam" id="PF02830">
    <property type="entry name" value="V4R"/>
    <property type="match status" value="1"/>
</dbReference>
<keyword evidence="5" id="KW-0804">Transcription</keyword>
<dbReference type="Pfam" id="PF25601">
    <property type="entry name" value="AAA_lid_14"/>
    <property type="match status" value="1"/>
</dbReference>
<dbReference type="InterPro" id="IPR024096">
    <property type="entry name" value="NO_sig/Golgi_transp_ligand-bd"/>
</dbReference>
<evidence type="ECO:0000256" key="2">
    <source>
        <dbReference type="ARBA" id="ARBA00022840"/>
    </source>
</evidence>
<dbReference type="SUPFAM" id="SSF111126">
    <property type="entry name" value="Ligand-binding domain in the NO signalling and Golgi transport"/>
    <property type="match status" value="1"/>
</dbReference>
<dbReference type="PROSITE" id="PS50045">
    <property type="entry name" value="SIGMA54_INTERACT_4"/>
    <property type="match status" value="1"/>
</dbReference>
<dbReference type="SUPFAM" id="SSF52540">
    <property type="entry name" value="P-loop containing nucleoside triphosphate hydrolases"/>
    <property type="match status" value="1"/>
</dbReference>
<dbReference type="InterPro" id="IPR058031">
    <property type="entry name" value="AAA_lid_NorR"/>
</dbReference>
<dbReference type="InterPro" id="IPR025944">
    <property type="entry name" value="Sigma_54_int_dom_CS"/>
</dbReference>
<dbReference type="AlphaFoldDB" id="A0AAE7DEI7"/>
<dbReference type="FunFam" id="3.40.50.300:FF:000006">
    <property type="entry name" value="DNA-binding transcriptional regulator NtrC"/>
    <property type="match status" value="1"/>
</dbReference>
<dbReference type="GO" id="GO:0043565">
    <property type="term" value="F:sequence-specific DNA binding"/>
    <property type="evidence" value="ECO:0007669"/>
    <property type="project" value="InterPro"/>
</dbReference>
<gene>
    <name evidence="7" type="ORF">HGP31_14960</name>
</gene>
<dbReference type="RefSeq" id="WP_168758070.1">
    <property type="nucleotide sequence ID" value="NZ_CP051487.1"/>
</dbReference>
<evidence type="ECO:0000259" key="6">
    <source>
        <dbReference type="PROSITE" id="PS50045"/>
    </source>
</evidence>
<evidence type="ECO:0000313" key="7">
    <source>
        <dbReference type="EMBL" id="QJC79559.1"/>
    </source>
</evidence>
<feature type="domain" description="Sigma-54 factor interaction" evidence="6">
    <location>
        <begin position="235"/>
        <end position="464"/>
    </location>
</feature>
<dbReference type="Pfam" id="PF00158">
    <property type="entry name" value="Sigma54_activat"/>
    <property type="match status" value="1"/>
</dbReference>
<evidence type="ECO:0000256" key="3">
    <source>
        <dbReference type="ARBA" id="ARBA00023015"/>
    </source>
</evidence>
<evidence type="ECO:0000256" key="1">
    <source>
        <dbReference type="ARBA" id="ARBA00022741"/>
    </source>
</evidence>
<keyword evidence="2" id="KW-0067">ATP-binding</keyword>
<dbReference type="PANTHER" id="PTHR32071:SF57">
    <property type="entry name" value="C4-DICARBOXYLATE TRANSPORT TRANSCRIPTIONAL REGULATORY PROTEIN DCTD"/>
    <property type="match status" value="1"/>
</dbReference>
<dbReference type="Gene3D" id="1.10.10.60">
    <property type="entry name" value="Homeodomain-like"/>
    <property type="match status" value="1"/>
</dbReference>
<dbReference type="SMART" id="SM00989">
    <property type="entry name" value="V4R"/>
    <property type="match status" value="1"/>
</dbReference>
<dbReference type="InterPro" id="IPR025662">
    <property type="entry name" value="Sigma_54_int_dom_ATP-bd_1"/>
</dbReference>
<dbReference type="SMART" id="SM00382">
    <property type="entry name" value="AAA"/>
    <property type="match status" value="1"/>
</dbReference>
<dbReference type="SUPFAM" id="SSF46689">
    <property type="entry name" value="Homeodomain-like"/>
    <property type="match status" value="1"/>
</dbReference>
<organism evidence="7 8">
    <name type="scientific">Pseudomonas umsongensis</name>
    <dbReference type="NCBI Taxonomy" id="198618"/>
    <lineage>
        <taxon>Bacteria</taxon>
        <taxon>Pseudomonadati</taxon>
        <taxon>Pseudomonadota</taxon>
        <taxon>Gammaproteobacteria</taxon>
        <taxon>Pseudomonadales</taxon>
        <taxon>Pseudomonadaceae</taxon>
        <taxon>Pseudomonas</taxon>
    </lineage>
</organism>
<dbReference type="EMBL" id="CP051487">
    <property type="protein sequence ID" value="QJC79559.1"/>
    <property type="molecule type" value="Genomic_DNA"/>
</dbReference>
<dbReference type="GeneID" id="72194894"/>
<reference evidence="7 8" key="1">
    <citation type="submission" date="2020-04" db="EMBL/GenBank/DDBJ databases">
        <authorList>
            <person name="Yao Y."/>
            <person name="He Z."/>
        </authorList>
    </citation>
    <scope>NUCLEOTIDE SEQUENCE [LARGE SCALE GENOMIC DNA]</scope>
    <source>
        <strain evidence="7 8">CY-1</strain>
    </source>
</reference>
<keyword evidence="4" id="KW-0238">DNA-binding</keyword>
<dbReference type="PRINTS" id="PR01590">
    <property type="entry name" value="HTHFIS"/>
</dbReference>
<dbReference type="GO" id="GO:0006355">
    <property type="term" value="P:regulation of DNA-templated transcription"/>
    <property type="evidence" value="ECO:0007669"/>
    <property type="project" value="InterPro"/>
</dbReference>
<evidence type="ECO:0000256" key="5">
    <source>
        <dbReference type="ARBA" id="ARBA00023163"/>
    </source>
</evidence>
<sequence>MTMKYRASEHSAQLKDLTDRVHFLGGEGKIWLDEQRMMLMQVSAMASFRRELIEMIGAERAKGFFLRLGYQSGLKDAQLARKLRPNASDIDMFLIGPQLHSLKGMVKVRPLKMDIDIEAGTFYADIEWIDSFEVENHQSEQLHSDQPICWMLLGYAISYSSFFIGRQIIYKEVSCRGCGDTMCRIIGKPAEEWEDADTFMRYFQSDSIIDELHTLQLQVENMNQRLQLGAGQFYGIGRSAIYRKTCDLIDKVAPGKASVLLLGETGVGKEVIARSLHLRSERAGGPFIALNCAAISPDLIEAELFGVEKGAYTGAQQARMGRFERAHGGTLFLDEIIELTPRAQASLLRVLQEGELERVGDNQTRTVDVRVIGATHEDLAQAVKEGRFRADLYYRLNVYPVRVPALRERREDIPLLIEHFLEKLHQSYQKKTLGLSDRASEACLRYDWPGNIRELQNLIERGVIITDSNQSISVEALFPHQSDEAYSIGLSSEGALISQKLAPTDEWVGCLLDLGVSLEAMEEQLLQGAMERAGQNVSEAARLLGMTRPALAYRLKKKPD</sequence>
<dbReference type="InterPro" id="IPR004096">
    <property type="entry name" value="V4R"/>
</dbReference>
<dbReference type="InterPro" id="IPR002197">
    <property type="entry name" value="HTH_Fis"/>
</dbReference>
<evidence type="ECO:0000256" key="4">
    <source>
        <dbReference type="ARBA" id="ARBA00023125"/>
    </source>
</evidence>
<dbReference type="PANTHER" id="PTHR32071">
    <property type="entry name" value="TRANSCRIPTIONAL REGULATORY PROTEIN"/>
    <property type="match status" value="1"/>
</dbReference>
<dbReference type="PROSITE" id="PS00688">
    <property type="entry name" value="SIGMA54_INTERACT_3"/>
    <property type="match status" value="1"/>
</dbReference>
<dbReference type="Pfam" id="PF02954">
    <property type="entry name" value="HTH_8"/>
    <property type="match status" value="1"/>
</dbReference>
<evidence type="ECO:0000313" key="8">
    <source>
        <dbReference type="Proteomes" id="UP000501367"/>
    </source>
</evidence>
<dbReference type="InterPro" id="IPR009057">
    <property type="entry name" value="Homeodomain-like_sf"/>
</dbReference>
<dbReference type="Gene3D" id="3.40.50.300">
    <property type="entry name" value="P-loop containing nucleotide triphosphate hydrolases"/>
    <property type="match status" value="1"/>
</dbReference>
<protein>
    <submittedName>
        <fullName evidence="7">Sigma-54-dependent Fis family transcriptional regulator</fullName>
    </submittedName>
</protein>
<dbReference type="KEGG" id="pum:HGP31_14960"/>
<dbReference type="PROSITE" id="PS00676">
    <property type="entry name" value="SIGMA54_INTERACT_2"/>
    <property type="match status" value="1"/>
</dbReference>
<dbReference type="Gene3D" id="1.10.8.60">
    <property type="match status" value="1"/>
</dbReference>
<dbReference type="InterPro" id="IPR010523">
    <property type="entry name" value="XylR_N"/>
</dbReference>